<comment type="catalytic activity">
    <reaction evidence="3">
        <text>(2S,6S)-2,6-diaminopimelate = meso-2,6-diaminopimelate</text>
        <dbReference type="Rhea" id="RHEA:15393"/>
        <dbReference type="ChEBI" id="CHEBI:57609"/>
        <dbReference type="ChEBI" id="CHEBI:57791"/>
        <dbReference type="EC" id="5.1.1.7"/>
    </reaction>
</comment>
<feature type="binding site" evidence="3">
    <location>
        <position position="65"/>
    </location>
    <ligand>
        <name>substrate</name>
    </ligand>
</feature>
<dbReference type="PANTHER" id="PTHR31689">
    <property type="entry name" value="DIAMINOPIMELATE EPIMERASE, CHLOROPLASTIC"/>
    <property type="match status" value="1"/>
</dbReference>
<feature type="binding site" evidence="3">
    <location>
        <begin position="209"/>
        <end position="210"/>
    </location>
    <ligand>
        <name>substrate</name>
    </ligand>
</feature>
<keyword evidence="2 3" id="KW-0413">Isomerase</keyword>
<name>A0A2A4YJM9_UNCAE</name>
<comment type="subunit">
    <text evidence="3">Homodimer.</text>
</comment>
<feature type="site" description="Could be important to modulate the pK values of the two catalytic cysteine residues" evidence="3">
    <location>
        <position position="148"/>
    </location>
</feature>
<dbReference type="AlphaFoldDB" id="A0A2A4YJM9"/>
<organism evidence="5 6">
    <name type="scientific">Aerophobetes bacterium</name>
    <dbReference type="NCBI Taxonomy" id="2030807"/>
    <lineage>
        <taxon>Bacteria</taxon>
        <taxon>Candidatus Aerophobota</taxon>
    </lineage>
</organism>
<dbReference type="UniPathway" id="UPA00034">
    <property type="reaction ID" value="UER00025"/>
</dbReference>
<comment type="similarity">
    <text evidence="1 3">Belongs to the diaminopimelate epimerase family.</text>
</comment>
<dbReference type="EMBL" id="NVUU01000032">
    <property type="protein sequence ID" value="PCI94820.1"/>
    <property type="molecule type" value="Genomic_DNA"/>
</dbReference>
<feature type="binding site" evidence="3">
    <location>
        <position position="13"/>
    </location>
    <ligand>
        <name>substrate</name>
    </ligand>
</feature>
<feature type="binding site" evidence="3">
    <location>
        <begin position="75"/>
        <end position="76"/>
    </location>
    <ligand>
        <name>substrate</name>
    </ligand>
</feature>
<comment type="caution">
    <text evidence="3">Lacks conserved residue(s) required for the propagation of feature annotation.</text>
</comment>
<evidence type="ECO:0000313" key="6">
    <source>
        <dbReference type="Proteomes" id="UP000217838"/>
    </source>
</evidence>
<comment type="caution">
    <text evidence="5">The sequence shown here is derived from an EMBL/GenBank/DDBJ whole genome shotgun (WGS) entry which is preliminary data.</text>
</comment>
<proteinExistence type="inferred from homology"/>
<evidence type="ECO:0000256" key="1">
    <source>
        <dbReference type="ARBA" id="ARBA00010219"/>
    </source>
</evidence>
<dbReference type="Pfam" id="PF01678">
    <property type="entry name" value="DAP_epimerase"/>
    <property type="match status" value="2"/>
</dbReference>
<dbReference type="InterPro" id="IPR001653">
    <property type="entry name" value="DAP_epimerase_DapF"/>
</dbReference>
<reference evidence="6" key="1">
    <citation type="submission" date="2017-08" db="EMBL/GenBank/DDBJ databases">
        <title>A dynamic microbial community with high functional redundancy inhabits the cold, oxic subseafloor aquifer.</title>
        <authorList>
            <person name="Tully B.J."/>
            <person name="Wheat C.G."/>
            <person name="Glazer B.T."/>
            <person name="Huber J.A."/>
        </authorList>
    </citation>
    <scope>NUCLEOTIDE SEQUENCE [LARGE SCALE GENOMIC DNA]</scope>
</reference>
<protein>
    <recommendedName>
        <fullName evidence="3 4">Diaminopimelate epimerase</fullName>
        <shortName evidence="3">DAP epimerase</shortName>
        <ecNumber evidence="3 4">5.1.1.7</ecNumber>
    </recommendedName>
    <alternativeName>
        <fullName evidence="3">PLP-independent amino acid racemase</fullName>
    </alternativeName>
</protein>
<comment type="pathway">
    <text evidence="3">Amino-acid biosynthesis; L-lysine biosynthesis via DAP pathway; DL-2,6-diaminopimelate from LL-2,6-diaminopimelate: step 1/1.</text>
</comment>
<dbReference type="SUPFAM" id="SSF54506">
    <property type="entry name" value="Diaminopimelate epimerase-like"/>
    <property type="match status" value="2"/>
</dbReference>
<evidence type="ECO:0000256" key="2">
    <source>
        <dbReference type="ARBA" id="ARBA00023235"/>
    </source>
</evidence>
<feature type="active site" description="Proton acceptor" evidence="3">
    <location>
        <position position="208"/>
    </location>
</feature>
<evidence type="ECO:0000256" key="4">
    <source>
        <dbReference type="NCBIfam" id="TIGR00652"/>
    </source>
</evidence>
<feature type="site" description="Could be important to modulate the pK values of the two catalytic cysteine residues" evidence="3">
    <location>
        <position position="198"/>
    </location>
</feature>
<sequence length="272" mass="30318">MKVNFSKFEAAGNDFIMIDDRKEQFPEEDETLVQKLCHRQFGIGADGVILIQNSSRGDYKMRIINADGKEASMCGNGLRCTAGFVADILKKKHSEFLIESLRAVHACTILEDEVHTELGRPILKEFSKHVEVGEFSYRVHLIDTGVPHAIMFVNSLEIPNFSATCRDIRNHPLFYPEGVNVNFAMITPDGELHVRVYERGVEGETLACGSGAAASSIAAKYIYKLESPIQVVFHSGQKLLCHLKEEDSSITSVSVEGPYRHVFDGKLEIDVI</sequence>
<comment type="subcellular location">
    <subcellularLocation>
        <location evidence="3">Cytoplasm</location>
    </subcellularLocation>
</comment>
<keyword evidence="3" id="KW-0028">Amino-acid biosynthesis</keyword>
<dbReference type="HAMAP" id="MF_00197">
    <property type="entry name" value="DAP_epimerase"/>
    <property type="match status" value="1"/>
</dbReference>
<feature type="binding site" evidence="3">
    <location>
        <begin position="198"/>
        <end position="199"/>
    </location>
    <ligand>
        <name>substrate</name>
    </ligand>
</feature>
<keyword evidence="3" id="KW-0457">Lysine biosynthesis</keyword>
<dbReference type="EC" id="5.1.1.7" evidence="3 4"/>
<feature type="binding site" evidence="3">
    <location>
        <position position="180"/>
    </location>
    <ligand>
        <name>substrate</name>
    </ligand>
</feature>
<dbReference type="GO" id="GO:0008837">
    <property type="term" value="F:diaminopimelate epimerase activity"/>
    <property type="evidence" value="ECO:0007669"/>
    <property type="project" value="UniProtKB-UniRule"/>
</dbReference>
<evidence type="ECO:0000256" key="3">
    <source>
        <dbReference type="HAMAP-Rule" id="MF_00197"/>
    </source>
</evidence>
<keyword evidence="3" id="KW-0963">Cytoplasm</keyword>
<comment type="function">
    <text evidence="3">Catalyzes the stereoinversion of LL-2,6-diaminopimelate (L,L-DAP) to meso-diaminopimelate (meso-DAP), a precursor of L-lysine and an essential component of the bacterial peptidoglycan.</text>
</comment>
<feature type="active site" description="Proton donor" evidence="3">
    <location>
        <position position="74"/>
    </location>
</feature>
<accession>A0A2A4YJM9</accession>
<dbReference type="PANTHER" id="PTHR31689:SF0">
    <property type="entry name" value="DIAMINOPIMELATE EPIMERASE"/>
    <property type="match status" value="1"/>
</dbReference>
<evidence type="ECO:0000313" key="5">
    <source>
        <dbReference type="EMBL" id="PCI94820.1"/>
    </source>
</evidence>
<dbReference type="Gene3D" id="3.10.310.10">
    <property type="entry name" value="Diaminopimelate Epimerase, Chain A, domain 1"/>
    <property type="match status" value="2"/>
</dbReference>
<dbReference type="GO" id="GO:0005829">
    <property type="term" value="C:cytosol"/>
    <property type="evidence" value="ECO:0007669"/>
    <property type="project" value="TreeGrafter"/>
</dbReference>
<gene>
    <name evidence="3" type="primary">dapF</name>
    <name evidence="5" type="ORF">COB11_03325</name>
</gene>
<dbReference type="NCBIfam" id="TIGR00652">
    <property type="entry name" value="DapF"/>
    <property type="match status" value="1"/>
</dbReference>
<dbReference type="GO" id="GO:0009089">
    <property type="term" value="P:lysine biosynthetic process via diaminopimelate"/>
    <property type="evidence" value="ECO:0007669"/>
    <property type="project" value="UniProtKB-UniRule"/>
</dbReference>
<dbReference type="Proteomes" id="UP000217838">
    <property type="component" value="Unassembled WGS sequence"/>
</dbReference>